<comment type="caution">
    <text evidence="1">The sequence shown here is derived from an EMBL/GenBank/DDBJ whole genome shotgun (WGS) entry which is preliminary data.</text>
</comment>
<protein>
    <submittedName>
        <fullName evidence="1">Uncharacterized protein</fullName>
    </submittedName>
</protein>
<name>A0ABS9ZSM4_9SPHI</name>
<accession>A0ABS9ZSM4</accession>
<sequence>MILMDEDGEKIQQLGTYKNLKANNMAVENFTGAKVHIFTLSNCFYTNN</sequence>
<dbReference type="EMBL" id="JALGBH010000001">
    <property type="protein sequence ID" value="MCJ0741571.1"/>
    <property type="molecule type" value="Genomic_DNA"/>
</dbReference>
<evidence type="ECO:0000313" key="2">
    <source>
        <dbReference type="Proteomes" id="UP001165460"/>
    </source>
</evidence>
<organism evidence="1 2">
    <name type="scientific">Pedobacter montanisoli</name>
    <dbReference type="NCBI Taxonomy" id="2923277"/>
    <lineage>
        <taxon>Bacteria</taxon>
        <taxon>Pseudomonadati</taxon>
        <taxon>Bacteroidota</taxon>
        <taxon>Sphingobacteriia</taxon>
        <taxon>Sphingobacteriales</taxon>
        <taxon>Sphingobacteriaceae</taxon>
        <taxon>Pedobacter</taxon>
    </lineage>
</organism>
<dbReference type="RefSeq" id="WP_243358793.1">
    <property type="nucleotide sequence ID" value="NZ_JALGBH010000001.1"/>
</dbReference>
<dbReference type="Proteomes" id="UP001165460">
    <property type="component" value="Unassembled WGS sequence"/>
</dbReference>
<evidence type="ECO:0000313" key="1">
    <source>
        <dbReference type="EMBL" id="MCJ0741571.1"/>
    </source>
</evidence>
<keyword evidence="2" id="KW-1185">Reference proteome</keyword>
<reference evidence="1" key="1">
    <citation type="submission" date="2022-03" db="EMBL/GenBank/DDBJ databases">
        <authorList>
            <person name="Woo C.Y."/>
        </authorList>
    </citation>
    <scope>NUCLEOTIDE SEQUENCE</scope>
    <source>
        <strain evidence="1">CYS-01</strain>
    </source>
</reference>
<proteinExistence type="predicted"/>
<gene>
    <name evidence="1" type="ORF">MMF97_02530</name>
</gene>